<dbReference type="AlphaFoldDB" id="A0A448XRE8"/>
<dbReference type="EMBL" id="CAAALY010278049">
    <property type="protein sequence ID" value="VEL42988.1"/>
    <property type="molecule type" value="Genomic_DNA"/>
</dbReference>
<keyword evidence="2" id="KW-1185">Reference proteome</keyword>
<dbReference type="Proteomes" id="UP000784294">
    <property type="component" value="Unassembled WGS sequence"/>
</dbReference>
<evidence type="ECO:0000313" key="1">
    <source>
        <dbReference type="EMBL" id="VEL42988.1"/>
    </source>
</evidence>
<reference evidence="1" key="1">
    <citation type="submission" date="2018-11" db="EMBL/GenBank/DDBJ databases">
        <authorList>
            <consortium name="Pathogen Informatics"/>
        </authorList>
    </citation>
    <scope>NUCLEOTIDE SEQUENCE</scope>
</reference>
<protein>
    <submittedName>
        <fullName evidence="1">Uncharacterized protein</fullName>
    </submittedName>
</protein>
<proteinExistence type="predicted"/>
<evidence type="ECO:0000313" key="2">
    <source>
        <dbReference type="Proteomes" id="UP000784294"/>
    </source>
</evidence>
<accession>A0A448XRE8</accession>
<comment type="caution">
    <text evidence="1">The sequence shown here is derived from an EMBL/GenBank/DDBJ whole genome shotgun (WGS) entry which is preliminary data.</text>
</comment>
<sequence>MAVEDWRPGFAEGQRRRPLCLQTGTSSGSAGRTSFCPLTEAQTHVYTSPALHFRFAFIRHVGHVYLLGRPDAMSSRRSQSKPIVDRFIRPPIAGRRVYSTPAWDLGPPTSAGSGYKIGPVLSVQPCLDGWSFCHSQC</sequence>
<gene>
    <name evidence="1" type="ORF">PXEA_LOCUS36428</name>
</gene>
<organism evidence="1 2">
    <name type="scientific">Protopolystoma xenopodis</name>
    <dbReference type="NCBI Taxonomy" id="117903"/>
    <lineage>
        <taxon>Eukaryota</taxon>
        <taxon>Metazoa</taxon>
        <taxon>Spiralia</taxon>
        <taxon>Lophotrochozoa</taxon>
        <taxon>Platyhelminthes</taxon>
        <taxon>Monogenea</taxon>
        <taxon>Polyopisthocotylea</taxon>
        <taxon>Polystomatidea</taxon>
        <taxon>Polystomatidae</taxon>
        <taxon>Protopolystoma</taxon>
    </lineage>
</organism>
<name>A0A448XRE8_9PLAT</name>